<evidence type="ECO:0000313" key="2">
    <source>
        <dbReference type="EMBL" id="KAF8788194.1"/>
    </source>
</evidence>
<protein>
    <submittedName>
        <fullName evidence="2">Uncharacterized protein</fullName>
    </submittedName>
</protein>
<evidence type="ECO:0000256" key="1">
    <source>
        <dbReference type="SAM" id="MobiDB-lite"/>
    </source>
</evidence>
<name>A0A8T0FAB1_ARGBR</name>
<accession>A0A8T0FAB1</accession>
<keyword evidence="3" id="KW-1185">Reference proteome</keyword>
<reference evidence="2" key="1">
    <citation type="journal article" date="2020" name="bioRxiv">
        <title>Chromosome-level reference genome of the European wasp spider Argiope bruennichi: a resource for studies on range expansion and evolutionary adaptation.</title>
        <authorList>
            <person name="Sheffer M.M."/>
            <person name="Hoppe A."/>
            <person name="Krehenwinkel H."/>
            <person name="Uhl G."/>
            <person name="Kuss A.W."/>
            <person name="Jensen L."/>
            <person name="Jensen C."/>
            <person name="Gillespie R.G."/>
            <person name="Hoff K.J."/>
            <person name="Prost S."/>
        </authorList>
    </citation>
    <scope>NUCLEOTIDE SEQUENCE</scope>
</reference>
<evidence type="ECO:0000313" key="3">
    <source>
        <dbReference type="Proteomes" id="UP000807504"/>
    </source>
</evidence>
<gene>
    <name evidence="2" type="ORF">HNY73_009725</name>
</gene>
<feature type="region of interest" description="Disordered" evidence="1">
    <location>
        <begin position="465"/>
        <end position="489"/>
    </location>
</feature>
<feature type="region of interest" description="Disordered" evidence="1">
    <location>
        <begin position="218"/>
        <end position="245"/>
    </location>
</feature>
<dbReference type="Proteomes" id="UP000807504">
    <property type="component" value="Unassembled WGS sequence"/>
</dbReference>
<reference evidence="2" key="2">
    <citation type="submission" date="2020-06" db="EMBL/GenBank/DDBJ databases">
        <authorList>
            <person name="Sheffer M."/>
        </authorList>
    </citation>
    <scope>NUCLEOTIDE SEQUENCE</scope>
</reference>
<organism evidence="2 3">
    <name type="scientific">Argiope bruennichi</name>
    <name type="common">Wasp spider</name>
    <name type="synonym">Aranea bruennichi</name>
    <dbReference type="NCBI Taxonomy" id="94029"/>
    <lineage>
        <taxon>Eukaryota</taxon>
        <taxon>Metazoa</taxon>
        <taxon>Ecdysozoa</taxon>
        <taxon>Arthropoda</taxon>
        <taxon>Chelicerata</taxon>
        <taxon>Arachnida</taxon>
        <taxon>Araneae</taxon>
        <taxon>Araneomorphae</taxon>
        <taxon>Entelegynae</taxon>
        <taxon>Araneoidea</taxon>
        <taxon>Araneidae</taxon>
        <taxon>Argiope</taxon>
    </lineage>
</organism>
<comment type="caution">
    <text evidence="2">The sequence shown here is derived from an EMBL/GenBank/DDBJ whole genome shotgun (WGS) entry which is preliminary data.</text>
</comment>
<dbReference type="AlphaFoldDB" id="A0A8T0FAB1"/>
<dbReference type="EMBL" id="JABXBU010000015">
    <property type="protein sequence ID" value="KAF8788194.1"/>
    <property type="molecule type" value="Genomic_DNA"/>
</dbReference>
<sequence length="489" mass="54508">MESTAFDEEKQTELGISVPIHATSREKDEISCQENKWLSLNNDNKYIMDSVECAIRTGHSDNSNISGLRNLVVKPDFLSGSNDVLEYVTDEHTSLEIHSKVYSKGEKTATNVKEHISSKTDNNAVAGPSGMCPQKKTFHCKLYPKTFSENTFYSAQLWTPSELSYLDAISDIREINVQTKESAPFTASSENAESCYRPENDFGEAYNILATAMESTAFDEEKQRESGVSDLIHSSGREEDEMSRQESKWLSLNNDNKYFKDYSECAIRTGHSDNCNISGLINLVLNPDFLSGSNEPEKGTRHVSEFAIDEHTSLEIHSKFHVIALNLCTQSSLSEISSSMSLSFQQGTQLVFLLPRRMESFANFCTKELKEKTILFREDGFIRSQSSSSLDENLGQSAVLKLQDLLFCTDISSVKLTLVRIGKRSLIALSRTFQENDTNTIAAECNMPASNVSVSDDLLNGNLSVPSKSQLEPRGHETLGIPTSRDPLE</sequence>
<proteinExistence type="predicted"/>